<evidence type="ECO:0000313" key="3">
    <source>
        <dbReference type="EMBL" id="KAH9419612.1"/>
    </source>
</evidence>
<feature type="compositionally biased region" description="Acidic residues" evidence="1">
    <location>
        <begin position="237"/>
        <end position="258"/>
    </location>
</feature>
<dbReference type="PANTHER" id="PTHR24067">
    <property type="entry name" value="UBIQUITIN-CONJUGATING ENZYME E2"/>
    <property type="match status" value="1"/>
</dbReference>
<name>A0ABQ8JAI2_DERPT</name>
<keyword evidence="4" id="KW-1185">Reference proteome</keyword>
<proteinExistence type="predicted"/>
<feature type="domain" description="UBC core" evidence="2">
    <location>
        <begin position="323"/>
        <end position="486"/>
    </location>
</feature>
<dbReference type="EMBL" id="NJHN03000058">
    <property type="protein sequence ID" value="KAH9419612.1"/>
    <property type="molecule type" value="Genomic_DNA"/>
</dbReference>
<dbReference type="CDD" id="cd23802">
    <property type="entry name" value="UBCc_UBE2Q"/>
    <property type="match status" value="1"/>
</dbReference>
<sequence>MILFVGCFRCCCCLRVCSNKRDKNRKRRFSFNRDRRLSFPTDLQQQQIQHHSPHASKFVNNVAAEKSVNVQLSPNITGQEIANFATVPTNNQNGVDENAFIDEAINNDGHDKKSRHNFDFRILNRLFFIEFFRRRQKNHDNDNNRIANVNVIYHNNDDETTPYYPVNHDQQYSVHQSLTLPSSSKQPLILQQLSISSLANNSCKAANSFNCDVILPATTMNPELFESKNSDDKPNEADDNEIDDDGDEDDDDDGDEDIVISNQRVVPSHSGHNQFIQHQSSSSSSPSKSLLITSLFKSSKKSVVPSVGSNSNSQRDKQIRMDISTKRLMREIGDLMRRRQNQQLTANFTTELVNDSLYEWYIKIYEFDKESQIYSDMQQYQIQFVQLHVIFPDSYPFEPPFIRVVTPYIERGFVMEGGAICLELLTKTGWTSAYTMESVIIQLMASFVKGQATIKATKDVNKCFTKKSAINSFRHIVRIHDKHGWVDTPLYEG</sequence>
<evidence type="ECO:0000256" key="1">
    <source>
        <dbReference type="SAM" id="MobiDB-lite"/>
    </source>
</evidence>
<accession>A0ABQ8JAI2</accession>
<dbReference type="Pfam" id="PF00179">
    <property type="entry name" value="UQ_con"/>
    <property type="match status" value="1"/>
</dbReference>
<feature type="compositionally biased region" description="Polar residues" evidence="1">
    <location>
        <begin position="260"/>
        <end position="279"/>
    </location>
</feature>
<comment type="caution">
    <text evidence="3">The sequence shown here is derived from an EMBL/GenBank/DDBJ whole genome shotgun (WGS) entry which is preliminary data.</text>
</comment>
<reference evidence="3 4" key="1">
    <citation type="journal article" date="2018" name="J. Allergy Clin. Immunol.">
        <title>High-quality assembly of Dermatophagoides pteronyssinus genome and transcriptome reveals a wide range of novel allergens.</title>
        <authorList>
            <person name="Liu X.Y."/>
            <person name="Yang K.Y."/>
            <person name="Wang M.Q."/>
            <person name="Kwok J.S."/>
            <person name="Zeng X."/>
            <person name="Yang Z."/>
            <person name="Xiao X.J."/>
            <person name="Lau C.P."/>
            <person name="Li Y."/>
            <person name="Huang Z.M."/>
            <person name="Ba J.G."/>
            <person name="Yim A.K."/>
            <person name="Ouyang C.Y."/>
            <person name="Ngai S.M."/>
            <person name="Chan T.F."/>
            <person name="Leung E.L."/>
            <person name="Liu L."/>
            <person name="Liu Z.G."/>
            <person name="Tsui S.K."/>
        </authorList>
    </citation>
    <scope>NUCLEOTIDE SEQUENCE [LARGE SCALE GENOMIC DNA]</scope>
    <source>
        <strain evidence="3">Derp</strain>
    </source>
</reference>
<dbReference type="InterPro" id="IPR016135">
    <property type="entry name" value="UBQ-conjugating_enzyme/RWD"/>
</dbReference>
<dbReference type="InterPro" id="IPR050113">
    <property type="entry name" value="Ub_conjugating_enzyme"/>
</dbReference>
<feature type="compositionally biased region" description="Basic and acidic residues" evidence="1">
    <location>
        <begin position="225"/>
        <end position="236"/>
    </location>
</feature>
<dbReference type="SMART" id="SM00212">
    <property type="entry name" value="UBCc"/>
    <property type="match status" value="1"/>
</dbReference>
<dbReference type="InterPro" id="IPR000608">
    <property type="entry name" value="UBC"/>
</dbReference>
<protein>
    <submittedName>
        <fullName evidence="3">Ubiquitin-conjugating enzyme</fullName>
    </submittedName>
</protein>
<dbReference type="Proteomes" id="UP000887458">
    <property type="component" value="Unassembled WGS sequence"/>
</dbReference>
<feature type="region of interest" description="Disordered" evidence="1">
    <location>
        <begin position="223"/>
        <end position="287"/>
    </location>
</feature>
<dbReference type="PROSITE" id="PS50127">
    <property type="entry name" value="UBC_2"/>
    <property type="match status" value="1"/>
</dbReference>
<gene>
    <name evidence="3" type="primary">UBE2QL1</name>
    <name evidence="3" type="ORF">DERP_009670</name>
</gene>
<reference evidence="3 4" key="2">
    <citation type="journal article" date="2022" name="Mol. Biol. Evol.">
        <title>Comparative Genomics Reveals Insights into the Divergent Evolution of Astigmatic Mites and Household Pest Adaptations.</title>
        <authorList>
            <person name="Xiong Q."/>
            <person name="Wan A.T."/>
            <person name="Liu X."/>
            <person name="Fung C.S."/>
            <person name="Xiao X."/>
            <person name="Malainual N."/>
            <person name="Hou J."/>
            <person name="Wang L."/>
            <person name="Wang M."/>
            <person name="Yang K.Y."/>
            <person name="Cui Y."/>
            <person name="Leung E.L."/>
            <person name="Nong W."/>
            <person name="Shin S.K."/>
            <person name="Au S.W."/>
            <person name="Jeong K.Y."/>
            <person name="Chew F.T."/>
            <person name="Hui J.H."/>
            <person name="Leung T.F."/>
            <person name="Tungtrongchitr A."/>
            <person name="Zhong N."/>
            <person name="Liu Z."/>
            <person name="Tsui S.K."/>
        </authorList>
    </citation>
    <scope>NUCLEOTIDE SEQUENCE [LARGE SCALE GENOMIC DNA]</scope>
    <source>
        <strain evidence="3">Derp</strain>
    </source>
</reference>
<evidence type="ECO:0000259" key="2">
    <source>
        <dbReference type="PROSITE" id="PS50127"/>
    </source>
</evidence>
<evidence type="ECO:0000313" key="4">
    <source>
        <dbReference type="Proteomes" id="UP000887458"/>
    </source>
</evidence>
<organism evidence="3 4">
    <name type="scientific">Dermatophagoides pteronyssinus</name>
    <name type="common">European house dust mite</name>
    <dbReference type="NCBI Taxonomy" id="6956"/>
    <lineage>
        <taxon>Eukaryota</taxon>
        <taxon>Metazoa</taxon>
        <taxon>Ecdysozoa</taxon>
        <taxon>Arthropoda</taxon>
        <taxon>Chelicerata</taxon>
        <taxon>Arachnida</taxon>
        <taxon>Acari</taxon>
        <taxon>Acariformes</taxon>
        <taxon>Sarcoptiformes</taxon>
        <taxon>Astigmata</taxon>
        <taxon>Psoroptidia</taxon>
        <taxon>Analgoidea</taxon>
        <taxon>Pyroglyphidae</taxon>
        <taxon>Dermatophagoidinae</taxon>
        <taxon>Dermatophagoides</taxon>
    </lineage>
</organism>
<dbReference type="SUPFAM" id="SSF54495">
    <property type="entry name" value="UBC-like"/>
    <property type="match status" value="1"/>
</dbReference>
<dbReference type="Gene3D" id="3.10.110.10">
    <property type="entry name" value="Ubiquitin Conjugating Enzyme"/>
    <property type="match status" value="1"/>
</dbReference>